<protein>
    <submittedName>
        <fullName evidence="2">Unnamed protein product</fullName>
    </submittedName>
</protein>
<organism evidence="2 3">
    <name type="scientific">Candida boidinii</name>
    <name type="common">Yeast</name>
    <dbReference type="NCBI Taxonomy" id="5477"/>
    <lineage>
        <taxon>Eukaryota</taxon>
        <taxon>Fungi</taxon>
        <taxon>Dikarya</taxon>
        <taxon>Ascomycota</taxon>
        <taxon>Saccharomycotina</taxon>
        <taxon>Pichiomycetes</taxon>
        <taxon>Pichiales</taxon>
        <taxon>Pichiaceae</taxon>
        <taxon>Ogataea</taxon>
        <taxon>Ogataea/Candida clade</taxon>
    </lineage>
</organism>
<comment type="caution">
    <text evidence="2">The sequence shown here is derived from an EMBL/GenBank/DDBJ whole genome shotgun (WGS) entry which is preliminary data.</text>
</comment>
<feature type="region of interest" description="Disordered" evidence="1">
    <location>
        <begin position="152"/>
        <end position="174"/>
    </location>
</feature>
<evidence type="ECO:0000313" key="2">
    <source>
        <dbReference type="EMBL" id="GME67309.1"/>
    </source>
</evidence>
<accession>A0A9W6SVY3</accession>
<feature type="compositionally biased region" description="Polar residues" evidence="1">
    <location>
        <begin position="156"/>
        <end position="168"/>
    </location>
</feature>
<reference evidence="2" key="1">
    <citation type="submission" date="2023-04" db="EMBL/GenBank/DDBJ databases">
        <title>Candida boidinii NBRC 10035.</title>
        <authorList>
            <person name="Ichikawa N."/>
            <person name="Sato H."/>
            <person name="Tonouchi N."/>
        </authorList>
    </citation>
    <scope>NUCLEOTIDE SEQUENCE</scope>
    <source>
        <strain evidence="2">NBRC 10035</strain>
    </source>
</reference>
<gene>
    <name evidence="2" type="ORF">Cboi02_000073400</name>
</gene>
<evidence type="ECO:0000256" key="1">
    <source>
        <dbReference type="SAM" id="MobiDB-lite"/>
    </source>
</evidence>
<proteinExistence type="predicted"/>
<dbReference type="Proteomes" id="UP001165120">
    <property type="component" value="Unassembled WGS sequence"/>
</dbReference>
<dbReference type="AlphaFoldDB" id="A0A9W6SVY3"/>
<dbReference type="EMBL" id="BSXN01000143">
    <property type="protein sequence ID" value="GME67309.1"/>
    <property type="molecule type" value="Genomic_DNA"/>
</dbReference>
<keyword evidence="3" id="KW-1185">Reference proteome</keyword>
<evidence type="ECO:0000313" key="3">
    <source>
        <dbReference type="Proteomes" id="UP001165120"/>
    </source>
</evidence>
<sequence length="247" mass="28060">MSMQTLYERNETKSAVIKVIWRSSILVQIIFDSSLIQYKILAKNPLIAIKIFNRKTKESHKYQFSFQAQHFEDFVATMNKNGIKVNSQSNSKEKEAEISSQSYHSSFDGSYNLTTSYSQPNFTLPNEGTPISMYGSQPQLLQFSSQMMDSGGQSQIEKSSWSQNTSTTETRKEVDTCPQSTLAVKKTSKGNTLNSQKITSTICGSWTEHELEINICERLKDKDFIDLVSQQQNAKCFLLENTNIIII</sequence>
<name>A0A9W6SVY3_CANBO</name>